<evidence type="ECO:0000256" key="2">
    <source>
        <dbReference type="ARBA" id="ARBA00004613"/>
    </source>
</evidence>
<evidence type="ECO:0000259" key="9">
    <source>
        <dbReference type="Pfam" id="PF16889"/>
    </source>
</evidence>
<organism evidence="11 12">
    <name type="scientific">Nonomuraea ferruginea</name>
    <dbReference type="NCBI Taxonomy" id="46174"/>
    <lineage>
        <taxon>Bacteria</taxon>
        <taxon>Bacillati</taxon>
        <taxon>Actinomycetota</taxon>
        <taxon>Actinomycetes</taxon>
        <taxon>Streptosporangiales</taxon>
        <taxon>Streptosporangiaceae</taxon>
        <taxon>Nonomuraea</taxon>
    </lineage>
</organism>
<dbReference type="PANTHER" id="PTHR39210">
    <property type="entry name" value="HEPARIN-SULFATE LYASE"/>
    <property type="match status" value="1"/>
</dbReference>
<evidence type="ECO:0000313" key="12">
    <source>
        <dbReference type="Proteomes" id="UP001212498"/>
    </source>
</evidence>
<evidence type="ECO:0000256" key="7">
    <source>
        <dbReference type="SAM" id="SignalP"/>
    </source>
</evidence>
<keyword evidence="5" id="KW-0574">Periplasm</keyword>
<feature type="domain" description="Heparinase II/III-like C-terminal" evidence="8">
    <location>
        <begin position="578"/>
        <end position="724"/>
    </location>
</feature>
<dbReference type="Pfam" id="PF16889">
    <property type="entry name" value="Hepar_II_III_N"/>
    <property type="match status" value="1"/>
</dbReference>
<dbReference type="SUPFAM" id="SSF48230">
    <property type="entry name" value="Chondroitin AC/alginate lyase"/>
    <property type="match status" value="1"/>
</dbReference>
<dbReference type="Gene3D" id="2.70.98.70">
    <property type="match status" value="1"/>
</dbReference>
<sequence>MSRNDRWIRGLALLILAAPMLVTGPQAGAKALSDVGFFGRWRDGAWDIGSRLSYSHPGLTDMQNAVKAGDYGLAKQRLLDYFRTRPAISAGSFSHPDWPGAVELTPDHIWTLDGGEVYIRTLTIGTAETTVTTDVTSSVTGGRSGFFLMSRYKDPVVAHVHSRSKGSGKPTLRLTFADGSTKSLHPTDDTHIWAGHPGNVYGDKYLLQVSDQGAGPFTAATRKAYLQFDLDGLPEVKKAELTLTARADASKQVMLFGNGESFDEDTRTWSNTVQYTYSWEGDPGGFDWKKPAGADEEYHVQLPRFFFAGPLATAYQRTGDEKHARALIGLMTDFIEDADTYDSDEGAGSYPNSLSVARRVQNWIPAYEILRKSPSLTAEANAEILKAFNRAGMHLQESVQGAPNWKQTQKVTLLHAAVYFPEFRAATGWRGNAVDFLGSQLDDSTYPDGGYWEATDGYARSYASQYVDIALFMRPHGIEFSDATKAKLRKLGRFLMDQTYPNGYGPGYGDGESRDIRSTLRRLGELLGDQELIYVGTSGASGRKPAHTSSLYPDTRVAVSRSGWSRDDSHLRLNIDRGNHSHTDELAVTAYAYGRALLPDMGTYTYSSDLRAQWLRFSTEAHNTIEIDNQAQDSKAPGAITHLVTNPVFDRIGAHTEASGGARHERSVLALHSGLWLVSDRLKPTDGAAHRYEQNWHFGAEAGPALRSGSKAATTAFDGTGPNISVVPADPGQISASLRDGHHAPYMYRVENATYASYVKTAKGGTTFDTLLLPSRGAADPAAAVERLPVSGTSPYRATALSLDLGARGDAVYYKSWSSQPSRSFGPYTYDGKMFYAENGSTGRTIVMVRGTSVERDGQTLVESPAEVADLAVRIGADGTVRIDGTGLTASTDRARAIAIDASHATEVVLNGTQVPFTRDGALIYAAAVA</sequence>
<gene>
    <name evidence="11" type="ORF">OUY24_34315</name>
</gene>
<keyword evidence="4 7" id="KW-0732">Signal</keyword>
<dbReference type="InterPro" id="IPR031680">
    <property type="entry name" value="Hepar_II_III_N"/>
</dbReference>
<dbReference type="EMBL" id="JAPNUD010000152">
    <property type="protein sequence ID" value="MDA0645727.1"/>
    <property type="molecule type" value="Genomic_DNA"/>
</dbReference>
<proteinExistence type="predicted"/>
<dbReference type="Gene3D" id="1.50.10.100">
    <property type="entry name" value="Chondroitin AC/alginate lyase"/>
    <property type="match status" value="1"/>
</dbReference>
<keyword evidence="12" id="KW-1185">Reference proteome</keyword>
<evidence type="ECO:0000256" key="5">
    <source>
        <dbReference type="ARBA" id="ARBA00022764"/>
    </source>
</evidence>
<feature type="domain" description="Carbohydrate-binding module family 96" evidence="10">
    <location>
        <begin position="181"/>
        <end position="274"/>
    </location>
</feature>
<reference evidence="11 12" key="1">
    <citation type="submission" date="2022-11" db="EMBL/GenBank/DDBJ databases">
        <title>Nonomuraea corallina sp. nov., a new species of the genus Nonomuraea isolated from sea side sediment in Thai sea.</title>
        <authorList>
            <person name="Ngamcharungchit C."/>
            <person name="Matsumoto A."/>
            <person name="Suriyachadkun C."/>
            <person name="Panbangred W."/>
            <person name="Inahashi Y."/>
            <person name="Intra B."/>
        </authorList>
    </citation>
    <scope>NUCLEOTIDE SEQUENCE [LARGE SCALE GENOMIC DNA]</scope>
    <source>
        <strain evidence="11 12">DSM 43553</strain>
    </source>
</reference>
<evidence type="ECO:0000259" key="10">
    <source>
        <dbReference type="Pfam" id="PF24517"/>
    </source>
</evidence>
<dbReference type="InterPro" id="IPR055372">
    <property type="entry name" value="CBM96"/>
</dbReference>
<feature type="domain" description="Heparin-sulfate lyase N-terminal" evidence="9">
    <location>
        <begin position="284"/>
        <end position="521"/>
    </location>
</feature>
<dbReference type="InterPro" id="IPR008929">
    <property type="entry name" value="Chondroitin_lyas"/>
</dbReference>
<evidence type="ECO:0000256" key="6">
    <source>
        <dbReference type="ARBA" id="ARBA00023239"/>
    </source>
</evidence>
<name>A0ABT4T8A1_9ACTN</name>
<dbReference type="RefSeq" id="WP_271279274.1">
    <property type="nucleotide sequence ID" value="NZ_BAABFD010000005.1"/>
</dbReference>
<dbReference type="PANTHER" id="PTHR39210:SF1">
    <property type="entry name" value="HEPARIN-SULFATE LYASE"/>
    <property type="match status" value="1"/>
</dbReference>
<protein>
    <submittedName>
        <fullName evidence="11">Heparinase II/III family protein</fullName>
    </submittedName>
</protein>
<dbReference type="NCBIfam" id="NF033679">
    <property type="entry name" value="DNRLRE_dom"/>
    <property type="match status" value="1"/>
</dbReference>
<feature type="signal peptide" evidence="7">
    <location>
        <begin position="1"/>
        <end position="29"/>
    </location>
</feature>
<evidence type="ECO:0000256" key="1">
    <source>
        <dbReference type="ARBA" id="ARBA00004418"/>
    </source>
</evidence>
<evidence type="ECO:0000256" key="4">
    <source>
        <dbReference type="ARBA" id="ARBA00022729"/>
    </source>
</evidence>
<dbReference type="Pfam" id="PF07940">
    <property type="entry name" value="Hepar_II_III_C"/>
    <property type="match status" value="1"/>
</dbReference>
<accession>A0ABT4T8A1</accession>
<keyword evidence="3" id="KW-0964">Secreted</keyword>
<dbReference type="Pfam" id="PF24517">
    <property type="entry name" value="CBM96"/>
    <property type="match status" value="1"/>
</dbReference>
<feature type="chain" id="PRO_5047294709" evidence="7">
    <location>
        <begin position="30"/>
        <end position="930"/>
    </location>
</feature>
<dbReference type="Proteomes" id="UP001212498">
    <property type="component" value="Unassembled WGS sequence"/>
</dbReference>
<keyword evidence="6" id="KW-0456">Lyase</keyword>
<evidence type="ECO:0000259" key="8">
    <source>
        <dbReference type="Pfam" id="PF07940"/>
    </source>
</evidence>
<comment type="caution">
    <text evidence="11">The sequence shown here is derived from an EMBL/GenBank/DDBJ whole genome shotgun (WGS) entry which is preliminary data.</text>
</comment>
<dbReference type="InterPro" id="IPR012480">
    <property type="entry name" value="Hepar_II_III_C"/>
</dbReference>
<comment type="subcellular location">
    <subcellularLocation>
        <location evidence="1">Periplasm</location>
    </subcellularLocation>
    <subcellularLocation>
        <location evidence="2">Secreted</location>
    </subcellularLocation>
</comment>
<evidence type="ECO:0000256" key="3">
    <source>
        <dbReference type="ARBA" id="ARBA00022525"/>
    </source>
</evidence>
<evidence type="ECO:0000313" key="11">
    <source>
        <dbReference type="EMBL" id="MDA0645727.1"/>
    </source>
</evidence>